<dbReference type="Proteomes" id="UP000789738">
    <property type="component" value="Unassembled WGS sequence"/>
</dbReference>
<protein>
    <submittedName>
        <fullName evidence="1">Uncharacterized protein</fullName>
    </submittedName>
</protein>
<organism evidence="1 2">
    <name type="scientific">Clostridium neonatale</name>
    <dbReference type="NCBI Taxonomy" id="137838"/>
    <lineage>
        <taxon>Bacteria</taxon>
        <taxon>Bacillati</taxon>
        <taxon>Bacillota</taxon>
        <taxon>Clostridia</taxon>
        <taxon>Eubacteriales</taxon>
        <taxon>Clostridiaceae</taxon>
        <taxon>Clostridium</taxon>
    </lineage>
</organism>
<proteinExistence type="predicted"/>
<dbReference type="AlphaFoldDB" id="A0AA86JCM4"/>
<dbReference type="EMBL" id="CAKJVE010000004">
    <property type="protein sequence ID" value="CAG9702884.1"/>
    <property type="molecule type" value="Genomic_DNA"/>
</dbReference>
<gene>
    <name evidence="1" type="ORF">CNEO_40200</name>
</gene>
<name>A0AA86JCM4_9CLOT</name>
<evidence type="ECO:0000313" key="1">
    <source>
        <dbReference type="EMBL" id="CAG9702884.1"/>
    </source>
</evidence>
<sequence length="38" mass="4374">MVMINNILAHEHETVALRNVITMNILLKFKCSIIHSII</sequence>
<reference evidence="1" key="1">
    <citation type="submission" date="2021-10" db="EMBL/GenBank/DDBJ databases">
        <authorList>
            <person name="Mesa V."/>
        </authorList>
    </citation>
    <scope>NUCLEOTIDE SEQUENCE</scope>
    <source>
        <strain evidence="1">CC3_PB</strain>
    </source>
</reference>
<accession>A0AA86JCM4</accession>
<evidence type="ECO:0000313" key="2">
    <source>
        <dbReference type="Proteomes" id="UP000789738"/>
    </source>
</evidence>
<comment type="caution">
    <text evidence="1">The sequence shown here is derived from an EMBL/GenBank/DDBJ whole genome shotgun (WGS) entry which is preliminary data.</text>
</comment>